<evidence type="ECO:0000313" key="2">
    <source>
        <dbReference type="Ensembl" id="ENSAOWP00000013955.1"/>
    </source>
</evidence>
<dbReference type="Gene3D" id="2.120.10.80">
    <property type="entry name" value="Kelch-type beta propeller"/>
    <property type="match status" value="2"/>
</dbReference>
<dbReference type="SUPFAM" id="SSF117281">
    <property type="entry name" value="Kelch motif"/>
    <property type="match status" value="1"/>
</dbReference>
<evidence type="ECO:0000313" key="3">
    <source>
        <dbReference type="Proteomes" id="UP000694424"/>
    </source>
</evidence>
<organism evidence="2 3">
    <name type="scientific">Apteryx owenii</name>
    <name type="common">Little spotted kiwi</name>
    <dbReference type="NCBI Taxonomy" id="8824"/>
    <lineage>
        <taxon>Eukaryota</taxon>
        <taxon>Metazoa</taxon>
        <taxon>Chordata</taxon>
        <taxon>Craniata</taxon>
        <taxon>Vertebrata</taxon>
        <taxon>Euteleostomi</taxon>
        <taxon>Archelosauria</taxon>
        <taxon>Archosauria</taxon>
        <taxon>Dinosauria</taxon>
        <taxon>Saurischia</taxon>
        <taxon>Theropoda</taxon>
        <taxon>Coelurosauria</taxon>
        <taxon>Aves</taxon>
        <taxon>Palaeognathae</taxon>
        <taxon>Apterygiformes</taxon>
        <taxon>Apterygidae</taxon>
        <taxon>Apteryx</taxon>
    </lineage>
</organism>
<reference evidence="2" key="1">
    <citation type="submission" date="2025-08" db="UniProtKB">
        <authorList>
            <consortium name="Ensembl"/>
        </authorList>
    </citation>
    <scope>IDENTIFICATION</scope>
</reference>
<keyword evidence="3" id="KW-1185">Reference proteome</keyword>
<evidence type="ECO:0000256" key="1">
    <source>
        <dbReference type="ARBA" id="ARBA00022441"/>
    </source>
</evidence>
<protein>
    <submittedName>
        <fullName evidence="2">Kelch like family member 11</fullName>
    </submittedName>
</protein>
<accession>A0A8B9PQN8</accession>
<dbReference type="Pfam" id="PF13964">
    <property type="entry name" value="Beta-prop_Calicin"/>
    <property type="match status" value="1"/>
</dbReference>
<sequence length="359" mass="40616">MKPTYLTRHVKSERLVSSNEACVKLVSEAVEGHALRSENLQSGNLQHSTCPLASSPRFGQNMDVIMVIGGVSEGGDYLSECVGYFIDEDRWVNLPHIHNHLDGHAVAVTESYVYVAGSMEPGFAKTVERYNPNRNIWEQVSNLITRKHSFGLTEVKGNLYSIGGHGNFSPGFKDVAIYNPEQDKWLNLESAPKILRDVKAVSVEDRFVYVAARTPVDSDSEDGLRAVIIRYDAETRQWQDVESLPLIDNYCSFQMSVANTNFYHTVLSIEGAAICYYKDDVFIIGGWKNSDDIDKQYRKEAYRYCAERKRWMLLPPMPQPRCRMSSCRFGWSSLRITAPTAQLVNGMCEKASQLHSKIH</sequence>
<keyword evidence="1" id="KW-0880">Kelch repeat</keyword>
<dbReference type="InterPro" id="IPR015915">
    <property type="entry name" value="Kelch-typ_b-propeller"/>
</dbReference>
<dbReference type="AlphaFoldDB" id="A0A8B9PQN8"/>
<dbReference type="Ensembl" id="ENSAOWT00000015842.1">
    <property type="protein sequence ID" value="ENSAOWP00000013955.1"/>
    <property type="gene ID" value="ENSAOWG00000009518.1"/>
</dbReference>
<proteinExistence type="predicted"/>
<name>A0A8B9PQN8_APTOW</name>
<dbReference type="SMART" id="SM00612">
    <property type="entry name" value="Kelch"/>
    <property type="match status" value="4"/>
</dbReference>
<dbReference type="InterPro" id="IPR006652">
    <property type="entry name" value="Kelch_1"/>
</dbReference>
<dbReference type="Proteomes" id="UP000694424">
    <property type="component" value="Unplaced"/>
</dbReference>
<reference evidence="2" key="2">
    <citation type="submission" date="2025-09" db="UniProtKB">
        <authorList>
            <consortium name="Ensembl"/>
        </authorList>
    </citation>
    <scope>IDENTIFICATION</scope>
</reference>
<dbReference type="Pfam" id="PF01344">
    <property type="entry name" value="Kelch_1"/>
    <property type="match status" value="1"/>
</dbReference>
<dbReference type="PANTHER" id="PTHR45632">
    <property type="entry name" value="LD33804P"/>
    <property type="match status" value="1"/>
</dbReference>
<dbReference type="PANTHER" id="PTHR45632:SF30">
    <property type="entry name" value="BTB DOMAIN-CONTAINING PROTEIN"/>
    <property type="match status" value="1"/>
</dbReference>